<evidence type="ECO:0000313" key="1">
    <source>
        <dbReference type="EMBL" id="REG00016.1"/>
    </source>
</evidence>
<keyword evidence="2" id="KW-1185">Reference proteome</keyword>
<dbReference type="AlphaFoldDB" id="A0A3D9ZS21"/>
<reference evidence="1 2" key="1">
    <citation type="submission" date="2018-08" db="EMBL/GenBank/DDBJ databases">
        <title>Sequencing the genomes of 1000 actinobacteria strains.</title>
        <authorList>
            <person name="Klenk H.-P."/>
        </authorList>
    </citation>
    <scope>NUCLEOTIDE SEQUENCE [LARGE SCALE GENOMIC DNA]</scope>
    <source>
        <strain evidence="1 2">DSM 44099</strain>
    </source>
</reference>
<organism evidence="1 2">
    <name type="scientific">Asanoa ferruginea</name>
    <dbReference type="NCBI Taxonomy" id="53367"/>
    <lineage>
        <taxon>Bacteria</taxon>
        <taxon>Bacillati</taxon>
        <taxon>Actinomycetota</taxon>
        <taxon>Actinomycetes</taxon>
        <taxon>Micromonosporales</taxon>
        <taxon>Micromonosporaceae</taxon>
        <taxon>Asanoa</taxon>
    </lineage>
</organism>
<sequence>MPNVERTQTGLRIERNTLKVLKALAEYLDLSLGDLVEGMALHAFEGKLPFTPETLTKIDQLKQVYDLRLTAADAHKLEERQ</sequence>
<dbReference type="EMBL" id="QUMQ01000001">
    <property type="protein sequence ID" value="REG00016.1"/>
    <property type="molecule type" value="Genomic_DNA"/>
</dbReference>
<dbReference type="RefSeq" id="WP_116071243.1">
    <property type="nucleotide sequence ID" value="NZ_BONB01000056.1"/>
</dbReference>
<comment type="caution">
    <text evidence="1">The sequence shown here is derived from an EMBL/GenBank/DDBJ whole genome shotgun (WGS) entry which is preliminary data.</text>
</comment>
<protein>
    <submittedName>
        <fullName evidence="1">Uncharacterized protein</fullName>
    </submittedName>
</protein>
<proteinExistence type="predicted"/>
<evidence type="ECO:0000313" key="2">
    <source>
        <dbReference type="Proteomes" id="UP000256913"/>
    </source>
</evidence>
<dbReference type="Proteomes" id="UP000256913">
    <property type="component" value="Unassembled WGS sequence"/>
</dbReference>
<name>A0A3D9ZS21_9ACTN</name>
<dbReference type="OrthoDB" id="1551155at2"/>
<accession>A0A3D9ZS21</accession>
<gene>
    <name evidence="1" type="ORF">DFJ67_6062</name>
</gene>